<evidence type="ECO:0000313" key="2">
    <source>
        <dbReference type="Proteomes" id="UP000183986"/>
    </source>
</evidence>
<comment type="caution">
    <text evidence="1">The sequence shown here is derived from an EMBL/GenBank/DDBJ whole genome shotgun (WGS) entry which is preliminary data.</text>
</comment>
<dbReference type="EMBL" id="MPKY01000001">
    <property type="protein sequence ID" value="OJS98856.1"/>
    <property type="molecule type" value="Genomic_DNA"/>
</dbReference>
<dbReference type="InterPro" id="IPR010824">
    <property type="entry name" value="DUF1425"/>
</dbReference>
<dbReference type="Proteomes" id="UP000183986">
    <property type="component" value="Unassembled WGS sequence"/>
</dbReference>
<dbReference type="CDD" id="cd09030">
    <property type="entry name" value="DUF1425"/>
    <property type="match status" value="1"/>
</dbReference>
<keyword evidence="2" id="KW-1185">Reference proteome</keyword>
<evidence type="ECO:0000313" key="1">
    <source>
        <dbReference type="EMBL" id="OJS98856.1"/>
    </source>
</evidence>
<dbReference type="RefSeq" id="WP_058090802.1">
    <property type="nucleotide sequence ID" value="NZ_MPKY01000001.1"/>
</dbReference>
<reference evidence="1" key="1">
    <citation type="submission" date="2016-11" db="EMBL/GenBank/DDBJ databases">
        <title>Draft Genome Sequence of Marinobacter hydrocarbonoclasticus strain STW2, a polyaromatic aromatic hydrocarbon degrading and denitrifying bacterium from rhizosphere of Seagrass Enhalus acodoides.</title>
        <authorList>
            <person name="Ling J."/>
            <person name="Dong J."/>
        </authorList>
    </citation>
    <scope>NUCLEOTIDE SEQUENCE [LARGE SCALE GENOMIC DNA]</scope>
    <source>
        <strain evidence="1">STW2</strain>
    </source>
</reference>
<name>A0A1M2UU64_MARNT</name>
<dbReference type="InterPro" id="IPR038483">
    <property type="entry name" value="YcfL-like_sf"/>
</dbReference>
<dbReference type="PROSITE" id="PS51257">
    <property type="entry name" value="PROKAR_LIPOPROTEIN"/>
    <property type="match status" value="1"/>
</dbReference>
<gene>
    <name evidence="1" type="ORF">BEE62_01330</name>
</gene>
<accession>A0A1M2UU64</accession>
<dbReference type="Pfam" id="PF07233">
    <property type="entry name" value="DUF1425"/>
    <property type="match status" value="1"/>
</dbReference>
<sequence length="148" mass="16709">MFRNLIAVAAAGLIVAGCNTLPADSTDIAERTAPLEYNTVVFTDYNLSRTWDDGIRDAGRVYRLSVENHGQRPTETGTTEVFAVLRNHTDFDYQIEVRTQFFDDYGVPVDARPTWQRSTIPANSVSAYKTLSTTTQPLKYRIEVREIN</sequence>
<protein>
    <recommendedName>
        <fullName evidence="3">DUF1425 domain-containing protein</fullName>
    </recommendedName>
</protein>
<dbReference type="AlphaFoldDB" id="A0A1M2UU64"/>
<dbReference type="Gene3D" id="2.60.40.3230">
    <property type="match status" value="1"/>
</dbReference>
<evidence type="ECO:0008006" key="3">
    <source>
        <dbReference type="Google" id="ProtNLM"/>
    </source>
</evidence>
<dbReference type="OrthoDB" id="6881840at2"/>
<proteinExistence type="predicted"/>
<organism evidence="1 2">
    <name type="scientific">Marinobacter nauticus</name>
    <name type="common">Marinobacter hydrocarbonoclasticus</name>
    <name type="synonym">Marinobacter aquaeolei</name>
    <dbReference type="NCBI Taxonomy" id="2743"/>
    <lineage>
        <taxon>Bacteria</taxon>
        <taxon>Pseudomonadati</taxon>
        <taxon>Pseudomonadota</taxon>
        <taxon>Gammaproteobacteria</taxon>
        <taxon>Pseudomonadales</taxon>
        <taxon>Marinobacteraceae</taxon>
        <taxon>Marinobacter</taxon>
    </lineage>
</organism>